<reference evidence="3" key="1">
    <citation type="submission" date="2025-08" db="UniProtKB">
        <authorList>
            <consortium name="RefSeq"/>
        </authorList>
    </citation>
    <scope>IDENTIFICATION</scope>
    <source>
        <tissue evidence="3">Testes</tissue>
    </source>
</reference>
<dbReference type="InterPro" id="IPR056564">
    <property type="entry name" value="Ig-like_KY"/>
</dbReference>
<evidence type="ECO:0000313" key="3">
    <source>
        <dbReference type="RefSeq" id="XP_006819662.1"/>
    </source>
</evidence>
<dbReference type="Proteomes" id="UP000694865">
    <property type="component" value="Unplaced"/>
</dbReference>
<sequence>MGCSTSKSTVVKKSKVRPVVEKGTGEFTNGPTTLTMEDIFWEQKKKLIPNYERMKEIDKHAQQAPEELKNSPTELVSYLTQIAQSNLEKFRALFRWEAEHIDYDVESYYGDLAKSDSSPEGVLKHGRAVCAGYSELFKYLCGIAALECVTISGASKGGDYQPGDTIPINNSKIKTDHAWNKIKIDGQWYLCDCTWASGSVGYDHNLGRSKFTRCWNELYFLSEPEMFAALHFPVDANGNSAPHEQLLKNPIADINKWSNEPKKDCSYHLFQMETVSHEQGLIETDTNDVRIKIRCKHDLEFWANLNALNALGVNPRKGSSHSDHIMMFVTGDILVCRVRLPCSGEFVLTISAKPVTASDELTLIKSTVITYTLRSRDGKTREIFPPGVANHFWGPSPQFISRGFECAATEPIITTKSGKTELVVTLPDYQTNLLSEIVYFDGSKSEELHGYIYGEKNGSKAVFHLVLPHSGEYRFTVLAKLKDGSDSYWHGAHYLIQNARPAETDEKYPEEKGLWGPGEIFYKHGLQAKGSSTVLAENGTCQLKIKKSIDSLLIFGLETNGSKIPNKETYICADESIDGTDVTFNARLPERGYYKLHIFVKSRNQTGSYAHAGRWLFHCMAPWTGALYPQANGTWGASEHFLELGLRLTEHRSAIIPAVGGRCELTIQSNEPIQTTWYLIRNDLRLSEDEKKACVNIRTEDTKMTFVINLPESGFYKFELYGEVKGKHSLPYLGCWLLDSIK</sequence>
<evidence type="ECO:0000313" key="2">
    <source>
        <dbReference type="Proteomes" id="UP000694865"/>
    </source>
</evidence>
<dbReference type="SMART" id="SM00460">
    <property type="entry name" value="TGc"/>
    <property type="match status" value="1"/>
</dbReference>
<dbReference type="Gene3D" id="3.10.620.30">
    <property type="match status" value="1"/>
</dbReference>
<dbReference type="Pfam" id="PF01841">
    <property type="entry name" value="Transglut_core"/>
    <property type="match status" value="1"/>
</dbReference>
<dbReference type="GeneID" id="100375381"/>
<dbReference type="InterPro" id="IPR002931">
    <property type="entry name" value="Transglutaminase-like"/>
</dbReference>
<protein>
    <submittedName>
        <fullName evidence="3">Kyphoscoliosis peptidase-like</fullName>
    </submittedName>
</protein>
<dbReference type="PANTHER" id="PTHR46333">
    <property type="entry name" value="CYTOKINESIS PROTEIN 3"/>
    <property type="match status" value="1"/>
</dbReference>
<dbReference type="Pfam" id="PF23265">
    <property type="entry name" value="Ig-like_KY"/>
    <property type="match status" value="4"/>
</dbReference>
<name>A0ABM0MI21_SACKO</name>
<organism evidence="2 3">
    <name type="scientific">Saccoglossus kowalevskii</name>
    <name type="common">Acorn worm</name>
    <dbReference type="NCBI Taxonomy" id="10224"/>
    <lineage>
        <taxon>Eukaryota</taxon>
        <taxon>Metazoa</taxon>
        <taxon>Hemichordata</taxon>
        <taxon>Enteropneusta</taxon>
        <taxon>Harrimaniidae</taxon>
        <taxon>Saccoglossus</taxon>
    </lineage>
</organism>
<dbReference type="InterPro" id="IPR038765">
    <property type="entry name" value="Papain-like_cys_pep_sf"/>
</dbReference>
<dbReference type="RefSeq" id="XP_006819662.1">
    <property type="nucleotide sequence ID" value="XM_006819599.1"/>
</dbReference>
<dbReference type="SUPFAM" id="SSF54001">
    <property type="entry name" value="Cysteine proteinases"/>
    <property type="match status" value="1"/>
</dbReference>
<keyword evidence="2" id="KW-1185">Reference proteome</keyword>
<accession>A0ABM0MI21</accession>
<dbReference type="PANTHER" id="PTHR46333:SF2">
    <property type="entry name" value="CYTOKINESIS PROTEIN 3"/>
    <property type="match status" value="1"/>
</dbReference>
<dbReference type="InterPro" id="IPR052557">
    <property type="entry name" value="CAP/Cytokinesis_protein"/>
</dbReference>
<gene>
    <name evidence="3" type="primary">LOC100375381</name>
</gene>
<proteinExistence type="predicted"/>
<feature type="domain" description="Transglutaminase-like" evidence="1">
    <location>
        <begin position="122"/>
        <end position="195"/>
    </location>
</feature>
<evidence type="ECO:0000259" key="1">
    <source>
        <dbReference type="SMART" id="SM00460"/>
    </source>
</evidence>